<dbReference type="Pfam" id="PF13202">
    <property type="entry name" value="EF-hand_5"/>
    <property type="match status" value="1"/>
</dbReference>
<keyword evidence="2" id="KW-0732">Signal</keyword>
<evidence type="ECO:0000313" key="5">
    <source>
        <dbReference type="Proteomes" id="UP000306196"/>
    </source>
</evidence>
<dbReference type="InterPro" id="IPR011992">
    <property type="entry name" value="EF-hand-dom_pair"/>
</dbReference>
<keyword evidence="5" id="KW-1185">Reference proteome</keyword>
<dbReference type="CDD" id="cd00051">
    <property type="entry name" value="EFh"/>
    <property type="match status" value="1"/>
</dbReference>
<reference evidence="4 5" key="1">
    <citation type="submission" date="2019-05" db="EMBL/GenBank/DDBJ databases">
        <title>Verrucobacter flavum gen. nov., sp. nov. a new member of the family Verrucomicrobiaceae.</title>
        <authorList>
            <person name="Szuroczki S."/>
            <person name="Abbaszade G."/>
            <person name="Szabo A."/>
            <person name="Felfoldi T."/>
            <person name="Schumann P."/>
            <person name="Boka K."/>
            <person name="Keki Z."/>
            <person name="Toumi M."/>
            <person name="Toth E."/>
        </authorList>
    </citation>
    <scope>NUCLEOTIDE SEQUENCE [LARGE SCALE GENOMIC DNA]</scope>
    <source>
        <strain evidence="4 5">MG-N-17</strain>
    </source>
</reference>
<dbReference type="RefSeq" id="WP_138085923.1">
    <property type="nucleotide sequence ID" value="NZ_VAUV01000006.1"/>
</dbReference>
<evidence type="ECO:0000313" key="4">
    <source>
        <dbReference type="EMBL" id="TLD71095.1"/>
    </source>
</evidence>
<gene>
    <name evidence="4" type="ORF">FEM03_09280</name>
</gene>
<dbReference type="InterPro" id="IPR018247">
    <property type="entry name" value="EF_Hand_1_Ca_BS"/>
</dbReference>
<sequence length="96" mass="10435">MKSIFIISALALSVSFGFSAEGDKPAGDKPAPDFEKMFTKKDANGDGKLSKEEFLKGAKDAEKAEKQFGRMDKDSSGDLSKEEFVKRGPGKKKEAK</sequence>
<feature type="chain" id="PRO_5024443768" evidence="2">
    <location>
        <begin position="21"/>
        <end position="96"/>
    </location>
</feature>
<dbReference type="GO" id="GO:0005509">
    <property type="term" value="F:calcium ion binding"/>
    <property type="evidence" value="ECO:0007669"/>
    <property type="project" value="InterPro"/>
</dbReference>
<name>A0A5R8KGK8_9BACT</name>
<organism evidence="4 5">
    <name type="scientific">Phragmitibacter flavus</name>
    <dbReference type="NCBI Taxonomy" id="2576071"/>
    <lineage>
        <taxon>Bacteria</taxon>
        <taxon>Pseudomonadati</taxon>
        <taxon>Verrucomicrobiota</taxon>
        <taxon>Verrucomicrobiia</taxon>
        <taxon>Verrucomicrobiales</taxon>
        <taxon>Verrucomicrobiaceae</taxon>
        <taxon>Phragmitibacter</taxon>
    </lineage>
</organism>
<dbReference type="Gene3D" id="1.10.238.10">
    <property type="entry name" value="EF-hand"/>
    <property type="match status" value="1"/>
</dbReference>
<proteinExistence type="predicted"/>
<dbReference type="Proteomes" id="UP000306196">
    <property type="component" value="Unassembled WGS sequence"/>
</dbReference>
<comment type="caution">
    <text evidence="4">The sequence shown here is derived from an EMBL/GenBank/DDBJ whole genome shotgun (WGS) entry which is preliminary data.</text>
</comment>
<protein>
    <submittedName>
        <fullName evidence="4">EF-hand domain-containing protein</fullName>
    </submittedName>
</protein>
<dbReference type="SMART" id="SM00054">
    <property type="entry name" value="EFh"/>
    <property type="match status" value="2"/>
</dbReference>
<feature type="domain" description="EF-hand" evidence="3">
    <location>
        <begin position="29"/>
        <end position="64"/>
    </location>
</feature>
<dbReference type="Pfam" id="PF00036">
    <property type="entry name" value="EF-hand_1"/>
    <property type="match status" value="1"/>
</dbReference>
<evidence type="ECO:0000256" key="2">
    <source>
        <dbReference type="SAM" id="SignalP"/>
    </source>
</evidence>
<dbReference type="InterPro" id="IPR002048">
    <property type="entry name" value="EF_hand_dom"/>
</dbReference>
<feature type="compositionally biased region" description="Basic and acidic residues" evidence="1">
    <location>
        <begin position="60"/>
        <end position="86"/>
    </location>
</feature>
<evidence type="ECO:0000259" key="3">
    <source>
        <dbReference type="PROSITE" id="PS50222"/>
    </source>
</evidence>
<evidence type="ECO:0000256" key="1">
    <source>
        <dbReference type="SAM" id="MobiDB-lite"/>
    </source>
</evidence>
<dbReference type="OrthoDB" id="198918at2"/>
<dbReference type="SUPFAM" id="SSF47473">
    <property type="entry name" value="EF-hand"/>
    <property type="match status" value="1"/>
</dbReference>
<feature type="signal peptide" evidence="2">
    <location>
        <begin position="1"/>
        <end position="20"/>
    </location>
</feature>
<dbReference type="EMBL" id="VAUV01000006">
    <property type="protein sequence ID" value="TLD71095.1"/>
    <property type="molecule type" value="Genomic_DNA"/>
</dbReference>
<dbReference type="PROSITE" id="PS50222">
    <property type="entry name" value="EF_HAND_2"/>
    <property type="match status" value="1"/>
</dbReference>
<accession>A0A5R8KGK8</accession>
<dbReference type="AlphaFoldDB" id="A0A5R8KGK8"/>
<dbReference type="PROSITE" id="PS00018">
    <property type="entry name" value="EF_HAND_1"/>
    <property type="match status" value="2"/>
</dbReference>
<feature type="region of interest" description="Disordered" evidence="1">
    <location>
        <begin position="60"/>
        <end position="96"/>
    </location>
</feature>